<proteinExistence type="predicted"/>
<reference evidence="2" key="2">
    <citation type="journal article" date="2023" name="Science">
        <title>Genomic signatures of disease resistance in endangered staghorn corals.</title>
        <authorList>
            <person name="Vollmer S.V."/>
            <person name="Selwyn J.D."/>
            <person name="Despard B.A."/>
            <person name="Roesel C.L."/>
        </authorList>
    </citation>
    <scope>NUCLEOTIDE SEQUENCE</scope>
    <source>
        <strain evidence="2">K2</strain>
    </source>
</reference>
<comment type="caution">
    <text evidence="2">The sequence shown here is derived from an EMBL/GenBank/DDBJ whole genome shotgun (WGS) entry which is preliminary data.</text>
</comment>
<keyword evidence="3" id="KW-1185">Reference proteome</keyword>
<evidence type="ECO:0000256" key="1">
    <source>
        <dbReference type="SAM" id="Phobius"/>
    </source>
</evidence>
<keyword evidence="1" id="KW-0812">Transmembrane</keyword>
<protein>
    <submittedName>
        <fullName evidence="2">Uncharacterized protein</fullName>
    </submittedName>
</protein>
<feature type="non-terminal residue" evidence="2">
    <location>
        <position position="1"/>
    </location>
</feature>
<evidence type="ECO:0000313" key="3">
    <source>
        <dbReference type="Proteomes" id="UP001249851"/>
    </source>
</evidence>
<keyword evidence="1" id="KW-0472">Membrane</keyword>
<accession>A0AAD9UY73</accession>
<name>A0AAD9UY73_ACRCE</name>
<keyword evidence="1" id="KW-1133">Transmembrane helix</keyword>
<evidence type="ECO:0000313" key="2">
    <source>
        <dbReference type="EMBL" id="KAK2553970.1"/>
    </source>
</evidence>
<organism evidence="2 3">
    <name type="scientific">Acropora cervicornis</name>
    <name type="common">Staghorn coral</name>
    <dbReference type="NCBI Taxonomy" id="6130"/>
    <lineage>
        <taxon>Eukaryota</taxon>
        <taxon>Metazoa</taxon>
        <taxon>Cnidaria</taxon>
        <taxon>Anthozoa</taxon>
        <taxon>Hexacorallia</taxon>
        <taxon>Scleractinia</taxon>
        <taxon>Astrocoeniina</taxon>
        <taxon>Acroporidae</taxon>
        <taxon>Acropora</taxon>
    </lineage>
</organism>
<dbReference type="EMBL" id="JARQWQ010000073">
    <property type="protein sequence ID" value="KAK2553970.1"/>
    <property type="molecule type" value="Genomic_DNA"/>
</dbReference>
<reference evidence="2" key="1">
    <citation type="journal article" date="2023" name="G3 (Bethesda)">
        <title>Whole genome assembly and annotation of the endangered Caribbean coral Acropora cervicornis.</title>
        <authorList>
            <person name="Selwyn J.D."/>
            <person name="Vollmer S.V."/>
        </authorList>
    </citation>
    <scope>NUCLEOTIDE SEQUENCE</scope>
    <source>
        <strain evidence="2">K2</strain>
    </source>
</reference>
<gene>
    <name evidence="2" type="ORF">P5673_024675</name>
</gene>
<dbReference type="Proteomes" id="UP001249851">
    <property type="component" value="Unassembled WGS sequence"/>
</dbReference>
<dbReference type="AlphaFoldDB" id="A0AAD9UY73"/>
<sequence length="105" mass="11683">LPICPPSVPQAFVPSYFQSPVRKNDAIVRAKHQSNCDYTNGTNKEWSIKKKRLEMSAVAIAEIIIGCIALVIVIMAIAVFILASIPMHALRDKCCGRLSMRHGYR</sequence>
<feature type="transmembrane region" description="Helical" evidence="1">
    <location>
        <begin position="57"/>
        <end position="83"/>
    </location>
</feature>